<evidence type="ECO:0000313" key="1">
    <source>
        <dbReference type="EMBL" id="CDG21936.1"/>
    </source>
</evidence>
<dbReference type="EMBL" id="FO704551">
    <property type="protein sequence ID" value="CDG21936.1"/>
    <property type="molecule type" value="Genomic_DNA"/>
</dbReference>
<proteinExistence type="predicted"/>
<sequence>MTQAITITTRDGSVLSDQSKIIIGQRLVLDISLSGGNNEFSTTDTVTITPEGSWITILEGSTSTVNINASDKKSASVKKVLVKVNENKNNIGKQFSFKVTTTNRGYDPQDFKYNITDIDTGSIRLVMDKFYIKTPTIPNIPSKNNPNNTKVSTIIKDNKGNPIPNLKVTISPSDSVSLSKTIITDKDYQPIQINQVETSKHEQFILSTDHSGILSFFVFPQALSSAVFYLYSTVEGMNNSHQTEHPLFILNKDLDYLDDINGYLEPPYILELDGGTLTPAPDETVFHVNISMYNNAQQGDYLLFFVDGNQKGIYQRVAKLSDLGKYSYQLPYSIFPLSQETDLSYAIARPSLIYSFSDGIAVTLNGNSDNKPQTGLKRIYPAPEIYNSYGVSSPSNLVTPNSIIDIDTISNFIANGGIALYVVVSADSTDANKLDPGDKATVTVYINSSNNGAVTIPYNITIPDAATGKTTSNYTLELPVSLIGNNDSFSGDDEGTFYVEYYKISEGDKQYSKSWDGLIDTVRPGQIDF</sequence>
<dbReference type="RefSeq" id="WP_045958990.1">
    <property type="nucleotide sequence ID" value="NZ_FO704551.1"/>
</dbReference>
<reference evidence="1 2" key="1">
    <citation type="submission" date="2013-07" db="EMBL/GenBank/DDBJ databases">
        <authorList>
            <person name="Genoscope - CEA"/>
        </authorList>
    </citation>
    <scope>NUCLEOTIDE SEQUENCE [LARGE SCALE GENOMIC DNA]</scope>
    <source>
        <strain evidence="1 2">G6</strain>
    </source>
</reference>
<accession>A0A068R4T9</accession>
<keyword evidence="2" id="KW-1185">Reference proteome</keyword>
<evidence type="ECO:0000313" key="2">
    <source>
        <dbReference type="Proteomes" id="UP000032735"/>
    </source>
</evidence>
<dbReference type="HOGENOM" id="CLU_027425_0_0_6"/>
<dbReference type="KEGG" id="xpo:XPG1_2281"/>
<dbReference type="AlphaFoldDB" id="A0A068R4T9"/>
<protein>
    <submittedName>
        <fullName evidence="1">Uncharacterized protein</fullName>
    </submittedName>
</protein>
<dbReference type="OrthoDB" id="6438188at2"/>
<name>A0A068R4T9_9GAMM</name>
<gene>
    <name evidence="1" type="ORF">XPG1_2281</name>
</gene>
<dbReference type="Proteomes" id="UP000032735">
    <property type="component" value="Chromosome"/>
</dbReference>
<organism evidence="1 2">
    <name type="scientific">Xenorhabdus poinarii G6</name>
    <dbReference type="NCBI Taxonomy" id="1354304"/>
    <lineage>
        <taxon>Bacteria</taxon>
        <taxon>Pseudomonadati</taxon>
        <taxon>Pseudomonadota</taxon>
        <taxon>Gammaproteobacteria</taxon>
        <taxon>Enterobacterales</taxon>
        <taxon>Morganellaceae</taxon>
        <taxon>Xenorhabdus</taxon>
    </lineage>
</organism>